<dbReference type="AlphaFoldDB" id="A0A2U8E1H3"/>
<dbReference type="Proteomes" id="UP000244896">
    <property type="component" value="Chromosome"/>
</dbReference>
<evidence type="ECO:0000256" key="2">
    <source>
        <dbReference type="ARBA" id="ARBA00023125"/>
    </source>
</evidence>
<feature type="domain" description="HTH araC/xylS-type" evidence="4">
    <location>
        <begin position="197"/>
        <end position="295"/>
    </location>
</feature>
<keyword evidence="3" id="KW-0804">Transcription</keyword>
<dbReference type="InterPro" id="IPR018062">
    <property type="entry name" value="HTH_AraC-typ_CS"/>
</dbReference>
<dbReference type="OrthoDB" id="9791615at2"/>
<gene>
    <name evidence="5" type="ORF">CKA38_05060</name>
</gene>
<evidence type="ECO:0000313" key="6">
    <source>
        <dbReference type="Proteomes" id="UP000244896"/>
    </source>
</evidence>
<dbReference type="RefSeq" id="WP_108824517.1">
    <property type="nucleotide sequence ID" value="NZ_CP023004.1"/>
</dbReference>
<dbReference type="GO" id="GO:0003700">
    <property type="term" value="F:DNA-binding transcription factor activity"/>
    <property type="evidence" value="ECO:0007669"/>
    <property type="project" value="InterPro"/>
</dbReference>
<keyword evidence="1" id="KW-0805">Transcription regulation</keyword>
<dbReference type="PANTHER" id="PTHR43280:SF2">
    <property type="entry name" value="HTH-TYPE TRANSCRIPTIONAL REGULATOR EXSA"/>
    <property type="match status" value="1"/>
</dbReference>
<dbReference type="GO" id="GO:0043565">
    <property type="term" value="F:sequence-specific DNA binding"/>
    <property type="evidence" value="ECO:0007669"/>
    <property type="project" value="InterPro"/>
</dbReference>
<dbReference type="InterPro" id="IPR020449">
    <property type="entry name" value="Tscrpt_reg_AraC-type_HTH"/>
</dbReference>
<evidence type="ECO:0000256" key="3">
    <source>
        <dbReference type="ARBA" id="ARBA00023163"/>
    </source>
</evidence>
<evidence type="ECO:0000313" key="5">
    <source>
        <dbReference type="EMBL" id="AWI08707.1"/>
    </source>
</evidence>
<dbReference type="InterPro" id="IPR009057">
    <property type="entry name" value="Homeodomain-like_sf"/>
</dbReference>
<keyword evidence="6" id="KW-1185">Reference proteome</keyword>
<dbReference type="InterPro" id="IPR018771">
    <property type="entry name" value="PocR_dom"/>
</dbReference>
<organism evidence="5 6">
    <name type="scientific">Ereboglobus luteus</name>
    <dbReference type="NCBI Taxonomy" id="1796921"/>
    <lineage>
        <taxon>Bacteria</taxon>
        <taxon>Pseudomonadati</taxon>
        <taxon>Verrucomicrobiota</taxon>
        <taxon>Opitutia</taxon>
        <taxon>Opitutales</taxon>
        <taxon>Opitutaceae</taxon>
        <taxon>Ereboglobus</taxon>
    </lineage>
</organism>
<dbReference type="PROSITE" id="PS01124">
    <property type="entry name" value="HTH_ARAC_FAMILY_2"/>
    <property type="match status" value="1"/>
</dbReference>
<dbReference type="KEGG" id="elut:CKA38_05060"/>
<dbReference type="Pfam" id="PF10114">
    <property type="entry name" value="PocR"/>
    <property type="match status" value="1"/>
</dbReference>
<proteinExistence type="predicted"/>
<protein>
    <submittedName>
        <fullName evidence="5">AraC family transcriptional regulator</fullName>
    </submittedName>
</protein>
<dbReference type="InterPro" id="IPR018060">
    <property type="entry name" value="HTH_AraC"/>
</dbReference>
<accession>A0A2U8E1H3</accession>
<evidence type="ECO:0000256" key="1">
    <source>
        <dbReference type="ARBA" id="ARBA00023015"/>
    </source>
</evidence>
<dbReference type="SUPFAM" id="SSF46689">
    <property type="entry name" value="Homeodomain-like"/>
    <property type="match status" value="2"/>
</dbReference>
<evidence type="ECO:0000259" key="4">
    <source>
        <dbReference type="PROSITE" id="PS01124"/>
    </source>
</evidence>
<dbReference type="SMART" id="SM00342">
    <property type="entry name" value="HTH_ARAC"/>
    <property type="match status" value="1"/>
</dbReference>
<dbReference type="PANTHER" id="PTHR43280">
    <property type="entry name" value="ARAC-FAMILY TRANSCRIPTIONAL REGULATOR"/>
    <property type="match status" value="1"/>
</dbReference>
<dbReference type="PROSITE" id="PS00041">
    <property type="entry name" value="HTH_ARAC_FAMILY_1"/>
    <property type="match status" value="1"/>
</dbReference>
<reference evidence="5 6" key="1">
    <citation type="journal article" date="2018" name="Syst. Appl. Microbiol.">
        <title>Ereboglobus luteus gen. nov. sp. nov. from cockroach guts, and new insights into the oxygen relationship of the genera Opitutus and Didymococcus (Verrucomicrobia: Opitutaceae).</title>
        <authorList>
            <person name="Tegtmeier D."/>
            <person name="Belitz A."/>
            <person name="Radek R."/>
            <person name="Heimerl T."/>
            <person name="Brune A."/>
        </authorList>
    </citation>
    <scope>NUCLEOTIDE SEQUENCE [LARGE SCALE GENOMIC DNA]</scope>
    <source>
        <strain evidence="5 6">Ho45</strain>
    </source>
</reference>
<keyword evidence="2" id="KW-0238">DNA-binding</keyword>
<dbReference type="Pfam" id="PF12833">
    <property type="entry name" value="HTH_18"/>
    <property type="match status" value="1"/>
</dbReference>
<dbReference type="PRINTS" id="PR00032">
    <property type="entry name" value="HTHARAC"/>
</dbReference>
<sequence>MDAADNPKRSRMLVTQFKQSQIYRDFAQAFRDATGLPLSLRPVESFDLHHANDPRQNPFCALMAKSNHSCSACLQLQREVEQQAQREPATLKCFAGLYDSAVPIRVGENVLAFLQTGQVFFQKPLPGQFDRVARQLAKWGVEIDIKPVAAAYHQSRVVPKKQYDAILRLLAVFAQHLAAISNRLMVQEEHAESPVITRARNFIHEHQDDDLTLAQVAHSVNTSAFYFCKMFKKSTGMTFTDYLARVRVEKVKNLLLNPHKRVSEAAFEAGFQSLSQFNRVFRKLEGCSPTNYRNQLHPMIPAR</sequence>
<dbReference type="Gene3D" id="1.10.10.60">
    <property type="entry name" value="Homeodomain-like"/>
    <property type="match status" value="2"/>
</dbReference>
<name>A0A2U8E1H3_9BACT</name>
<dbReference type="EMBL" id="CP023004">
    <property type="protein sequence ID" value="AWI08707.1"/>
    <property type="molecule type" value="Genomic_DNA"/>
</dbReference>